<dbReference type="EMBL" id="FOHE01000001">
    <property type="protein sequence ID" value="SES62353.1"/>
    <property type="molecule type" value="Genomic_DNA"/>
</dbReference>
<dbReference type="InterPro" id="IPR000073">
    <property type="entry name" value="AB_hydrolase_1"/>
</dbReference>
<organism evidence="2 3">
    <name type="scientific">Oceanobacillus limi</name>
    <dbReference type="NCBI Taxonomy" id="930131"/>
    <lineage>
        <taxon>Bacteria</taxon>
        <taxon>Bacillati</taxon>
        <taxon>Bacillota</taxon>
        <taxon>Bacilli</taxon>
        <taxon>Bacillales</taxon>
        <taxon>Bacillaceae</taxon>
        <taxon>Oceanobacillus</taxon>
    </lineage>
</organism>
<name>A0A1H9Y233_9BACI</name>
<dbReference type="Pfam" id="PF00561">
    <property type="entry name" value="Abhydrolase_1"/>
    <property type="match status" value="1"/>
</dbReference>
<protein>
    <submittedName>
        <fullName evidence="2">Pimeloyl-ACP methyl ester carboxylesterase</fullName>
    </submittedName>
</protein>
<evidence type="ECO:0000313" key="3">
    <source>
        <dbReference type="Proteomes" id="UP000198618"/>
    </source>
</evidence>
<accession>A0A1H9Y233</accession>
<feature type="domain" description="AB hydrolase-1" evidence="1">
    <location>
        <begin position="28"/>
        <end position="254"/>
    </location>
</feature>
<sequence>MAKGYISRDYATVNGGEIYYEVAGEGEAIILLHGLFLDSRMWDHQFETLSKTNKVIRVDLRGFGKTMITEDPFSNSDDLKGIFEHLNIENAHIVGLSFGAIVALEFTITYPEFVKSLTLCSLNLNRDVSQELKEARGEMFGAFQNGEIEKCATISEKIWLNGISSPVEITDEDHTLYRTVTIDNLNKPRIKSNPIFMKNIAERIEEVSVPTLILFGRSDFEDYQNFANVLEHSIKNSRKLAFANSAHMINISEPDLFTKTIESFVNKKQ</sequence>
<dbReference type="PRINTS" id="PR00111">
    <property type="entry name" value="ABHYDROLASE"/>
</dbReference>
<proteinExistence type="predicted"/>
<dbReference type="SUPFAM" id="SSF53474">
    <property type="entry name" value="alpha/beta-Hydrolases"/>
    <property type="match status" value="1"/>
</dbReference>
<dbReference type="AlphaFoldDB" id="A0A1H9Y233"/>
<keyword evidence="3" id="KW-1185">Reference proteome</keyword>
<dbReference type="InterPro" id="IPR029058">
    <property type="entry name" value="AB_hydrolase_fold"/>
</dbReference>
<dbReference type="STRING" id="930131.SAMN05216389_101105"/>
<dbReference type="Gene3D" id="3.40.50.1820">
    <property type="entry name" value="alpha/beta hydrolase"/>
    <property type="match status" value="1"/>
</dbReference>
<dbReference type="Proteomes" id="UP000198618">
    <property type="component" value="Unassembled WGS sequence"/>
</dbReference>
<dbReference type="RefSeq" id="WP_090865704.1">
    <property type="nucleotide sequence ID" value="NZ_FOHE01000001.1"/>
</dbReference>
<evidence type="ECO:0000259" key="1">
    <source>
        <dbReference type="Pfam" id="PF00561"/>
    </source>
</evidence>
<dbReference type="OrthoDB" id="9808398at2"/>
<gene>
    <name evidence="2" type="ORF">SAMN05216389_101105</name>
</gene>
<reference evidence="2 3" key="1">
    <citation type="submission" date="2016-10" db="EMBL/GenBank/DDBJ databases">
        <authorList>
            <person name="de Groot N.N."/>
        </authorList>
    </citation>
    <scope>NUCLEOTIDE SEQUENCE [LARGE SCALE GENOMIC DNA]</scope>
    <source>
        <strain evidence="2 3">IBRC-M 10780</strain>
    </source>
</reference>
<evidence type="ECO:0000313" key="2">
    <source>
        <dbReference type="EMBL" id="SES62353.1"/>
    </source>
</evidence>
<dbReference type="InterPro" id="IPR050266">
    <property type="entry name" value="AB_hydrolase_sf"/>
</dbReference>
<dbReference type="PANTHER" id="PTHR43798">
    <property type="entry name" value="MONOACYLGLYCEROL LIPASE"/>
    <property type="match status" value="1"/>
</dbReference>